<sequence length="82" mass="9495">MMILQSAFRRYSKSICSVNNSGQNFPFIYMLHFSLIHTISLITKQITRDDYGEEGASSLCCLVVAPHGRRRDARHRRQEAYT</sequence>
<organism evidence="1 2">
    <name type="scientific">Citrullus colocynthis</name>
    <name type="common">colocynth</name>
    <dbReference type="NCBI Taxonomy" id="252529"/>
    <lineage>
        <taxon>Eukaryota</taxon>
        <taxon>Viridiplantae</taxon>
        <taxon>Streptophyta</taxon>
        <taxon>Embryophyta</taxon>
        <taxon>Tracheophyta</taxon>
        <taxon>Spermatophyta</taxon>
        <taxon>Magnoliopsida</taxon>
        <taxon>eudicotyledons</taxon>
        <taxon>Gunneridae</taxon>
        <taxon>Pentapetalae</taxon>
        <taxon>rosids</taxon>
        <taxon>fabids</taxon>
        <taxon>Cucurbitales</taxon>
        <taxon>Cucurbitaceae</taxon>
        <taxon>Benincaseae</taxon>
        <taxon>Citrullus</taxon>
    </lineage>
</organism>
<proteinExistence type="predicted"/>
<gene>
    <name evidence="1" type="ORF">CITCOLO1_LOCUS21354</name>
</gene>
<name>A0ABP0Z804_9ROSI</name>
<accession>A0ABP0Z804</accession>
<keyword evidence="2" id="KW-1185">Reference proteome</keyword>
<reference evidence="1 2" key="1">
    <citation type="submission" date="2024-03" db="EMBL/GenBank/DDBJ databases">
        <authorList>
            <person name="Gkanogiannis A."/>
            <person name="Becerra Lopez-Lavalle L."/>
        </authorList>
    </citation>
    <scope>NUCLEOTIDE SEQUENCE [LARGE SCALE GENOMIC DNA]</scope>
</reference>
<evidence type="ECO:0000313" key="1">
    <source>
        <dbReference type="EMBL" id="CAK9328920.1"/>
    </source>
</evidence>
<protein>
    <submittedName>
        <fullName evidence="1">Uncharacterized protein</fullName>
    </submittedName>
</protein>
<dbReference type="EMBL" id="OZ021743">
    <property type="protein sequence ID" value="CAK9328920.1"/>
    <property type="molecule type" value="Genomic_DNA"/>
</dbReference>
<dbReference type="Proteomes" id="UP001642487">
    <property type="component" value="Chromosome 9"/>
</dbReference>
<evidence type="ECO:0000313" key="2">
    <source>
        <dbReference type="Proteomes" id="UP001642487"/>
    </source>
</evidence>